<dbReference type="PANTHER" id="PTHR44757:SF2">
    <property type="entry name" value="BIOFILM ARCHITECTURE MAINTENANCE PROTEIN MBAA"/>
    <property type="match status" value="1"/>
</dbReference>
<dbReference type="EMBL" id="WTYW01000001">
    <property type="protein sequence ID" value="MXO84988.1"/>
    <property type="molecule type" value="Genomic_DNA"/>
</dbReference>
<dbReference type="Pfam" id="PF00563">
    <property type="entry name" value="EAL"/>
    <property type="match status" value="1"/>
</dbReference>
<reference evidence="5 6" key="1">
    <citation type="submission" date="2019-12" db="EMBL/GenBank/DDBJ databases">
        <title>Genomic-based taxomic classification of the family Erythrobacteraceae.</title>
        <authorList>
            <person name="Xu L."/>
        </authorList>
    </citation>
    <scope>NUCLEOTIDE SEQUENCE [LARGE SCALE GENOMIC DNA]</scope>
    <source>
        <strain evidence="5 6">MCCC 1A09962</strain>
    </source>
</reference>
<dbReference type="Proteomes" id="UP000433104">
    <property type="component" value="Unassembled WGS sequence"/>
</dbReference>
<dbReference type="PROSITE" id="PS50883">
    <property type="entry name" value="EAL"/>
    <property type="match status" value="1"/>
</dbReference>
<protein>
    <submittedName>
        <fullName evidence="5">EAL domain-containing protein</fullName>
    </submittedName>
</protein>
<dbReference type="PANTHER" id="PTHR44757">
    <property type="entry name" value="DIGUANYLATE CYCLASE DGCP"/>
    <property type="match status" value="1"/>
</dbReference>
<dbReference type="AlphaFoldDB" id="A0A844ZB14"/>
<feature type="transmembrane region" description="Helical" evidence="2">
    <location>
        <begin position="54"/>
        <end position="71"/>
    </location>
</feature>
<dbReference type="InterPro" id="IPR001633">
    <property type="entry name" value="EAL_dom"/>
</dbReference>
<name>A0A844ZB14_9SPHN</name>
<keyword evidence="2" id="KW-0812">Transmembrane</keyword>
<keyword evidence="6" id="KW-1185">Reference proteome</keyword>
<dbReference type="Gene3D" id="3.30.70.270">
    <property type="match status" value="1"/>
</dbReference>
<evidence type="ECO:0000259" key="4">
    <source>
        <dbReference type="PROSITE" id="PS50887"/>
    </source>
</evidence>
<evidence type="ECO:0000313" key="5">
    <source>
        <dbReference type="EMBL" id="MXO84988.1"/>
    </source>
</evidence>
<proteinExistence type="predicted"/>
<dbReference type="SUPFAM" id="SSF141868">
    <property type="entry name" value="EAL domain-like"/>
    <property type="match status" value="1"/>
</dbReference>
<accession>A0A844ZB14</accession>
<dbReference type="Pfam" id="PF00990">
    <property type="entry name" value="GGDEF"/>
    <property type="match status" value="1"/>
</dbReference>
<dbReference type="OrthoDB" id="9814202at2"/>
<dbReference type="InterPro" id="IPR043128">
    <property type="entry name" value="Rev_trsase/Diguanyl_cyclase"/>
</dbReference>
<dbReference type="InterPro" id="IPR029787">
    <property type="entry name" value="Nucleotide_cyclase"/>
</dbReference>
<dbReference type="InterPro" id="IPR035919">
    <property type="entry name" value="EAL_sf"/>
</dbReference>
<feature type="compositionally biased region" description="Basic and acidic residues" evidence="1">
    <location>
        <begin position="539"/>
        <end position="560"/>
    </location>
</feature>
<dbReference type="InterPro" id="IPR000160">
    <property type="entry name" value="GGDEF_dom"/>
</dbReference>
<gene>
    <name evidence="5" type="ORF">GRI38_02955</name>
</gene>
<feature type="domain" description="EAL" evidence="3">
    <location>
        <begin position="280"/>
        <end position="530"/>
    </location>
</feature>
<comment type="caution">
    <text evidence="5">The sequence shown here is derived from an EMBL/GenBank/DDBJ whole genome shotgun (WGS) entry which is preliminary data.</text>
</comment>
<dbReference type="Gene3D" id="3.20.20.450">
    <property type="entry name" value="EAL domain"/>
    <property type="match status" value="1"/>
</dbReference>
<dbReference type="PROSITE" id="PS50887">
    <property type="entry name" value="GGDEF"/>
    <property type="match status" value="1"/>
</dbReference>
<dbReference type="RefSeq" id="WP_160681475.1">
    <property type="nucleotide sequence ID" value="NZ_WTYW01000001.1"/>
</dbReference>
<dbReference type="SMART" id="SM00267">
    <property type="entry name" value="GGDEF"/>
    <property type="match status" value="1"/>
</dbReference>
<feature type="domain" description="GGDEF" evidence="4">
    <location>
        <begin position="125"/>
        <end position="271"/>
    </location>
</feature>
<evidence type="ECO:0000256" key="1">
    <source>
        <dbReference type="SAM" id="MobiDB-lite"/>
    </source>
</evidence>
<dbReference type="InterPro" id="IPR052155">
    <property type="entry name" value="Biofilm_reg_signaling"/>
</dbReference>
<organism evidence="5 6">
    <name type="scientific">Parapontixanthobacter aurantiacus</name>
    <dbReference type="NCBI Taxonomy" id="1463599"/>
    <lineage>
        <taxon>Bacteria</taxon>
        <taxon>Pseudomonadati</taxon>
        <taxon>Pseudomonadota</taxon>
        <taxon>Alphaproteobacteria</taxon>
        <taxon>Sphingomonadales</taxon>
        <taxon>Erythrobacteraceae</taxon>
        <taxon>Parapontixanthobacter</taxon>
    </lineage>
</organism>
<dbReference type="CDD" id="cd01948">
    <property type="entry name" value="EAL"/>
    <property type="match status" value="1"/>
</dbReference>
<evidence type="ECO:0000256" key="2">
    <source>
        <dbReference type="SAM" id="Phobius"/>
    </source>
</evidence>
<sequence>MKIWQTGAQEKPFERDYVTIGVALSAMVLFVGLASSVLPQVYRAAFSNAAPPDVTLVNALLLNIALIAMGWRRNRTLNAKIAQHMAAEREARELSQIDPLTGCLNRRNAIETFDALLAKCRMDGAKLAVFVIDLDNFKQVNDLNGHAAGDEVLQETVARLRAHLPPDVVLARLGGDEFACAIAYSGPAPEKVDRLAQKLIGSFAEPFASCDHLMDITVSLGIACNGGLDYSGLSGSRTAAKANANDLLHWADIAMYNAKKKGKNRYAWFEASMETDLQYRSELERGIRDGITNGEFVPFYEQQIDISSGDLIGFEMLARWRSPELGLVRPDIFIPVAEDMGVIAELSESLMAQAFRDARDWAPHLTLSVNISQVQLRDPLFAQRILKLLVQHNFPASRLDLEITESCLETDPQQVRSIIASLRNQGIRISLDDFGTGYSSLSQLRTLPVDRLKIDRSFIASLRDENADKTIVNAIFSLGNGLKMPITAEGIETAEVLQNLRDMGQFSGQGYHYGQPEDAASVTAMLASKGLLLGPAAVTREEGADDTGAKPDEGELRRSA</sequence>
<dbReference type="SUPFAM" id="SSF55073">
    <property type="entry name" value="Nucleotide cyclase"/>
    <property type="match status" value="1"/>
</dbReference>
<dbReference type="SMART" id="SM00052">
    <property type="entry name" value="EAL"/>
    <property type="match status" value="1"/>
</dbReference>
<evidence type="ECO:0000259" key="3">
    <source>
        <dbReference type="PROSITE" id="PS50883"/>
    </source>
</evidence>
<evidence type="ECO:0000313" key="6">
    <source>
        <dbReference type="Proteomes" id="UP000433104"/>
    </source>
</evidence>
<keyword evidence="2" id="KW-1133">Transmembrane helix</keyword>
<feature type="region of interest" description="Disordered" evidence="1">
    <location>
        <begin position="537"/>
        <end position="560"/>
    </location>
</feature>
<dbReference type="CDD" id="cd01949">
    <property type="entry name" value="GGDEF"/>
    <property type="match status" value="1"/>
</dbReference>
<dbReference type="NCBIfam" id="TIGR00254">
    <property type="entry name" value="GGDEF"/>
    <property type="match status" value="1"/>
</dbReference>
<feature type="transmembrane region" description="Helical" evidence="2">
    <location>
        <begin position="20"/>
        <end position="42"/>
    </location>
</feature>
<keyword evidence="2" id="KW-0472">Membrane</keyword>